<keyword evidence="3" id="KW-0812">Transmembrane</keyword>
<feature type="transmembrane region" description="Helical" evidence="3">
    <location>
        <begin position="156"/>
        <end position="181"/>
    </location>
</feature>
<name>A0ABX0UWK6_9HYPH</name>
<keyword evidence="3" id="KW-0472">Membrane</keyword>
<sequence length="556" mass="56849">MTDETPSGRKMGRARPRREPATIDQKPLSVTVEPDENPIPEEDAGTDRPASEDGSRAAGQDGAVAEEAAPAATSPEGTAAPDEPLSPADTAALPEATAPQEAQPQPGEEAVVAMPQPEIAVQEPPAREEHAAARNEDEDPVHAEPQIVKAREPSRVGALIVAVLAGGVAGAAVSAALPYMLAHTGGDQAARFAAIEQSVAQAAPRPEVEAVTRAVDTLRQRAAALEERIGALAAAPAGTPAEGGAQEAQAAVADLQGKVGNLQEQIAASGGQVTALSSRLDERLAAVAAQIGNTEQTITALDPARVRTAIDEQTLLTQRLSGVEATVRDKLGQFDPLRFAAQADTQAGEIARLATRVTAAEGAVGEAERRALAAGAANSERLAAVARLAVIERLREALNGGQPFPAEIDTLTRLGASETALAPLRAVANGVATPSSLVAAFARAAAAFEVVDVPADAGIVDRLAASASRIVRIRPVDGAADPSDIAGQVEALLRRDDAGAAFAAWQRLPDRAREQTKAVGDTLQARVNAQTALAALARTQVEALDAALAAGAARGE</sequence>
<dbReference type="Gene3D" id="1.20.5.340">
    <property type="match status" value="1"/>
</dbReference>
<feature type="compositionally biased region" description="Low complexity" evidence="2">
    <location>
        <begin position="62"/>
        <end position="81"/>
    </location>
</feature>
<feature type="coiled-coil region" evidence="1">
    <location>
        <begin position="208"/>
        <end position="265"/>
    </location>
</feature>
<evidence type="ECO:0000313" key="5">
    <source>
        <dbReference type="Proteomes" id="UP001429580"/>
    </source>
</evidence>
<keyword evidence="3" id="KW-1133">Transmembrane helix</keyword>
<organism evidence="4 5">
    <name type="scientific">Pseudochelatococcus lubricantis</name>
    <dbReference type="NCBI Taxonomy" id="1538102"/>
    <lineage>
        <taxon>Bacteria</taxon>
        <taxon>Pseudomonadati</taxon>
        <taxon>Pseudomonadota</taxon>
        <taxon>Alphaproteobacteria</taxon>
        <taxon>Hyphomicrobiales</taxon>
        <taxon>Chelatococcaceae</taxon>
        <taxon>Pseudochelatococcus</taxon>
    </lineage>
</organism>
<comment type="caution">
    <text evidence="4">The sequence shown here is derived from an EMBL/GenBank/DDBJ whole genome shotgun (WGS) entry which is preliminary data.</text>
</comment>
<feature type="region of interest" description="Disordered" evidence="2">
    <location>
        <begin position="1"/>
        <end position="141"/>
    </location>
</feature>
<keyword evidence="1" id="KW-0175">Coiled coil</keyword>
<dbReference type="EMBL" id="JAASQI010000002">
    <property type="protein sequence ID" value="NIJ57322.1"/>
    <property type="molecule type" value="Genomic_DNA"/>
</dbReference>
<dbReference type="Proteomes" id="UP001429580">
    <property type="component" value="Unassembled WGS sequence"/>
</dbReference>
<evidence type="ECO:0000256" key="3">
    <source>
        <dbReference type="SAM" id="Phobius"/>
    </source>
</evidence>
<evidence type="ECO:0000313" key="4">
    <source>
        <dbReference type="EMBL" id="NIJ57322.1"/>
    </source>
</evidence>
<reference evidence="4 5" key="1">
    <citation type="submission" date="2020-03" db="EMBL/GenBank/DDBJ databases">
        <title>Genomic Encyclopedia of Type Strains, Phase IV (KMG-IV): sequencing the most valuable type-strain genomes for metagenomic binning, comparative biology and taxonomic classification.</title>
        <authorList>
            <person name="Goeker M."/>
        </authorList>
    </citation>
    <scope>NUCLEOTIDE SEQUENCE [LARGE SCALE GENOMIC DNA]</scope>
    <source>
        <strain evidence="4 5">DSM 103870</strain>
    </source>
</reference>
<dbReference type="RefSeq" id="WP_166949721.1">
    <property type="nucleotide sequence ID" value="NZ_JAASQI010000002.1"/>
</dbReference>
<gene>
    <name evidence="4" type="ORF">FHS82_001148</name>
</gene>
<evidence type="ECO:0000256" key="2">
    <source>
        <dbReference type="SAM" id="MobiDB-lite"/>
    </source>
</evidence>
<proteinExistence type="predicted"/>
<feature type="compositionally biased region" description="Basic and acidic residues" evidence="2">
    <location>
        <begin position="125"/>
        <end position="135"/>
    </location>
</feature>
<keyword evidence="5" id="KW-1185">Reference proteome</keyword>
<feature type="compositionally biased region" description="Basic and acidic residues" evidence="2">
    <location>
        <begin position="45"/>
        <end position="55"/>
    </location>
</feature>
<feature type="compositionally biased region" description="Acidic residues" evidence="2">
    <location>
        <begin position="33"/>
        <end position="44"/>
    </location>
</feature>
<protein>
    <submittedName>
        <fullName evidence="4">Uncharacterized protein</fullName>
    </submittedName>
</protein>
<evidence type="ECO:0000256" key="1">
    <source>
        <dbReference type="SAM" id="Coils"/>
    </source>
</evidence>
<accession>A0ABX0UWK6</accession>